<dbReference type="KEGG" id="shj:SHELI_v1c03690"/>
<keyword evidence="3" id="KW-1185">Reference proteome</keyword>
<keyword evidence="1" id="KW-0472">Membrane</keyword>
<dbReference type="EMBL" id="CP017015">
    <property type="protein sequence ID" value="AOG60322.1"/>
    <property type="molecule type" value="Genomic_DNA"/>
</dbReference>
<dbReference type="RefSeq" id="WP_069116174.1">
    <property type="nucleotide sequence ID" value="NZ_CP017015.1"/>
</dbReference>
<keyword evidence="1" id="KW-0812">Transmembrane</keyword>
<keyword evidence="1" id="KW-1133">Transmembrane helix</keyword>
<proteinExistence type="predicted"/>
<sequence>MDAWGDIVISFIATLVGAVVSSVVTIWATLKIEDVRNRDYKKLLLDWVESDDIHFYEKNFYLYEFFIYFRTILSEYETSDWRFLFKTFKKLLRIQQFLFKNKKTITLEGKKFGGKKVYIYFQLSNKNTQKSNKILDKVSSFDVKFFYSMQKTSTSSIVPIPGDFYLNHKFPIYRYNLEKNKLNYVVDKSDILKVISLHIKNCATEIRKEIISHLKDIS</sequence>
<evidence type="ECO:0000313" key="2">
    <source>
        <dbReference type="EMBL" id="AOG60322.1"/>
    </source>
</evidence>
<feature type="transmembrane region" description="Helical" evidence="1">
    <location>
        <begin position="6"/>
        <end position="30"/>
    </location>
</feature>
<reference evidence="2 3" key="1">
    <citation type="submission" date="2016-08" db="EMBL/GenBank/DDBJ databases">
        <title>Complete genome sequence of Spiroplasma helicoides TABS-2 (DSM 22551).</title>
        <authorList>
            <person name="Shen W.-Y."/>
            <person name="Lo W.-S."/>
            <person name="Lai Y.-C."/>
            <person name="Kuo C.-H."/>
        </authorList>
    </citation>
    <scope>NUCLEOTIDE SEQUENCE [LARGE SCALE GENOMIC DNA]</scope>
    <source>
        <strain evidence="2 3">TABS-2</strain>
    </source>
</reference>
<dbReference type="AlphaFoldDB" id="A0A1B3SK62"/>
<gene>
    <name evidence="2" type="ORF">SHELI_v1c03690</name>
</gene>
<dbReference type="STRING" id="216938.SHELI_v1c03690"/>
<name>A0A1B3SK62_9MOLU</name>
<protein>
    <submittedName>
        <fullName evidence="2">Uncharacterized protein</fullName>
    </submittedName>
</protein>
<evidence type="ECO:0000256" key="1">
    <source>
        <dbReference type="SAM" id="Phobius"/>
    </source>
</evidence>
<evidence type="ECO:0000313" key="3">
    <source>
        <dbReference type="Proteomes" id="UP000094378"/>
    </source>
</evidence>
<organism evidence="2 3">
    <name type="scientific">Spiroplasma helicoides</name>
    <dbReference type="NCBI Taxonomy" id="216938"/>
    <lineage>
        <taxon>Bacteria</taxon>
        <taxon>Bacillati</taxon>
        <taxon>Mycoplasmatota</taxon>
        <taxon>Mollicutes</taxon>
        <taxon>Entomoplasmatales</taxon>
        <taxon>Spiroplasmataceae</taxon>
        <taxon>Spiroplasma</taxon>
    </lineage>
</organism>
<accession>A0A1B3SK62</accession>
<dbReference type="Proteomes" id="UP000094378">
    <property type="component" value="Chromosome"/>
</dbReference>